<feature type="region of interest" description="Disordered" evidence="1">
    <location>
        <begin position="224"/>
        <end position="294"/>
    </location>
</feature>
<evidence type="ECO:0000313" key="3">
    <source>
        <dbReference type="Proteomes" id="UP000335538"/>
    </source>
</evidence>
<gene>
    <name evidence="2" type="ORF">PSP31121_05313</name>
</gene>
<dbReference type="EMBL" id="CABPSR010000029">
    <property type="protein sequence ID" value="VVE85583.1"/>
    <property type="molecule type" value="Genomic_DNA"/>
</dbReference>
<feature type="compositionally biased region" description="Basic residues" evidence="1">
    <location>
        <begin position="263"/>
        <end position="279"/>
    </location>
</feature>
<dbReference type="Proteomes" id="UP000335538">
    <property type="component" value="Unassembled WGS sequence"/>
</dbReference>
<name>A0A5E5BM44_9BURK</name>
<protein>
    <submittedName>
        <fullName evidence="2">Uncharacterized protein</fullName>
    </submittedName>
</protein>
<organism evidence="2 3">
    <name type="scientific">Pandoraea sputorum</name>
    <dbReference type="NCBI Taxonomy" id="93222"/>
    <lineage>
        <taxon>Bacteria</taxon>
        <taxon>Pseudomonadati</taxon>
        <taxon>Pseudomonadota</taxon>
        <taxon>Betaproteobacteria</taxon>
        <taxon>Burkholderiales</taxon>
        <taxon>Burkholderiaceae</taxon>
        <taxon>Pandoraea</taxon>
    </lineage>
</organism>
<feature type="region of interest" description="Disordered" evidence="1">
    <location>
        <begin position="74"/>
        <end position="117"/>
    </location>
</feature>
<feature type="compositionally biased region" description="Basic residues" evidence="1">
    <location>
        <begin position="243"/>
        <end position="255"/>
    </location>
</feature>
<feature type="region of interest" description="Disordered" evidence="1">
    <location>
        <begin position="1"/>
        <end position="24"/>
    </location>
</feature>
<feature type="compositionally biased region" description="Low complexity" evidence="1">
    <location>
        <begin position="280"/>
        <end position="293"/>
    </location>
</feature>
<proteinExistence type="predicted"/>
<evidence type="ECO:0000313" key="2">
    <source>
        <dbReference type="EMBL" id="VVE85583.1"/>
    </source>
</evidence>
<reference evidence="2 3" key="1">
    <citation type="submission" date="2019-08" db="EMBL/GenBank/DDBJ databases">
        <authorList>
            <person name="Peeters C."/>
        </authorList>
    </citation>
    <scope>NUCLEOTIDE SEQUENCE [LARGE SCALE GENOMIC DNA]</scope>
    <source>
        <strain evidence="2 3">LMG 31121</strain>
    </source>
</reference>
<accession>A0A5E5BM44</accession>
<evidence type="ECO:0000256" key="1">
    <source>
        <dbReference type="SAM" id="MobiDB-lite"/>
    </source>
</evidence>
<sequence>MTTRIRAHACPRGARPGCPPARRRPPWLADRCGIRGGVMGAGLARRAMVDFLTPALVAPARHPSPRKTRLTIGQHRSERQCHQKVPSGPGDRRHGGPPAISRKGLHRGDQASDPVGHRLSARRPHACIVRRPGDDHEHVGFERDALGVAENRHDLPGKVGEPRLAGAVLLAHRALECRGPVRVPPAELRRVAGVLAAVGLDVRLPGQLQCHAFATQVAVQHPRSWVQRTGSGPPSVQAAPTRSRVRRRRAVRRQPSRGPLRWRAQRLPRWRRRQCRSRRSSGGATGRTPTSTAVHPSICACSSEVPASPCPPTGLG</sequence>
<dbReference type="AlphaFoldDB" id="A0A5E5BM44"/>